<evidence type="ECO:0008006" key="4">
    <source>
        <dbReference type="Google" id="ProtNLM"/>
    </source>
</evidence>
<dbReference type="RefSeq" id="XP_036627695.1">
    <property type="nucleotide sequence ID" value="XM_036780312.1"/>
</dbReference>
<dbReference type="Proteomes" id="UP000623687">
    <property type="component" value="Unassembled WGS sequence"/>
</dbReference>
<name>A0A8H6ZQ60_PLEOS</name>
<dbReference type="Gene3D" id="2.60.210.10">
    <property type="entry name" value="Apoptosis, Tumor Necrosis Factor Receptor Associated Protein 2, Chain A"/>
    <property type="match status" value="1"/>
</dbReference>
<reference evidence="2" key="1">
    <citation type="submission" date="2019-07" db="EMBL/GenBank/DDBJ databases">
        <authorList>
            <person name="Palmer J.M."/>
        </authorList>
    </citation>
    <scope>NUCLEOTIDE SEQUENCE</scope>
    <source>
        <strain evidence="2">PC9</strain>
    </source>
</reference>
<evidence type="ECO:0000313" key="2">
    <source>
        <dbReference type="EMBL" id="KAF7422663.1"/>
    </source>
</evidence>
<gene>
    <name evidence="2" type="ORF">PC9H_010819</name>
</gene>
<accession>A0A8H6ZQ60</accession>
<dbReference type="InterPro" id="IPR008974">
    <property type="entry name" value="TRAF-like"/>
</dbReference>
<dbReference type="AlphaFoldDB" id="A0A8H6ZQ60"/>
<evidence type="ECO:0000313" key="3">
    <source>
        <dbReference type="Proteomes" id="UP000623687"/>
    </source>
</evidence>
<dbReference type="PANTHER" id="PTHR24413">
    <property type="entry name" value="SPECKLE-TYPE POZ PROTEIN"/>
    <property type="match status" value="1"/>
</dbReference>
<proteinExistence type="predicted"/>
<protein>
    <recommendedName>
        <fullName evidence="4">MATH domain-containing protein</fullName>
    </recommendedName>
</protein>
<dbReference type="InterPro" id="IPR011333">
    <property type="entry name" value="SKP1/BTB/POZ_sf"/>
</dbReference>
<dbReference type="Gene3D" id="3.30.710.10">
    <property type="entry name" value="Potassium Channel Kv1.1, Chain A"/>
    <property type="match status" value="1"/>
</dbReference>
<keyword evidence="3" id="KW-1185">Reference proteome</keyword>
<comment type="caution">
    <text evidence="2">The sequence shown here is derived from an EMBL/GenBank/DDBJ whole genome shotgun (WGS) entry which is preliminary data.</text>
</comment>
<feature type="compositionally biased region" description="Acidic residues" evidence="1">
    <location>
        <begin position="311"/>
        <end position="320"/>
    </location>
</feature>
<evidence type="ECO:0000256" key="1">
    <source>
        <dbReference type="SAM" id="MobiDB-lite"/>
    </source>
</evidence>
<feature type="region of interest" description="Disordered" evidence="1">
    <location>
        <begin position="294"/>
        <end position="388"/>
    </location>
</feature>
<dbReference type="OrthoDB" id="6359816at2759"/>
<sequence length="585" mass="65747">MPTVDPQTNEYLESTSTTFEWTVKGLKNLFDSTKGEAKSKVTKSMKFAGGRWQILFYPNAGPSKDKEGAEAVSGTYISLYLCCEETHIANCRGEGEGIDRRKVSFFLSITYETRRKRATSDTHYICRWVREGNYKFSFELTNLNKTSVYNVKEAQNHTFTQEASRLCFSQYQGFSWAQFAKRDAVYYNNNPNRNRDAFVIICTITRTPSPPAPHSPMRRKPVPMDLLHTVGALLDDPTYSDVEFILPRRGQPIQSARKIWASKRILSRAEYFHAMFNSGFAETNGDNSGLVVEGTGQSEEPVTVGSKYCDSDDEDDDTEEPATPTTCAIPEDADGLVIVRKESDDVATGNDEDMEEGRLAHADDASSLTKDDSNSEPSTSTEAPELGDIGPKKRRVIVRDVAYTTYHALYTDWIVFAPLSSSFSLPHEDAASPVTPTNNVHQTVVQGNTPSVGNARSVLATSRRQWIAQWIESNPGKLRPCSAKAVYRIADRLNLVELKERASQHICKSLTADNIAYEVFSPFAASFDDIRRFEVDFFLKNWATIRDSKAMRDVWHQIRIGHHPGFEEVWPVIVQNLEFIPPSSS</sequence>
<dbReference type="EMBL" id="JACETU010000008">
    <property type="protein sequence ID" value="KAF7422663.1"/>
    <property type="molecule type" value="Genomic_DNA"/>
</dbReference>
<organism evidence="2 3">
    <name type="scientific">Pleurotus ostreatus</name>
    <name type="common">Oyster mushroom</name>
    <name type="synonym">White-rot fungus</name>
    <dbReference type="NCBI Taxonomy" id="5322"/>
    <lineage>
        <taxon>Eukaryota</taxon>
        <taxon>Fungi</taxon>
        <taxon>Dikarya</taxon>
        <taxon>Basidiomycota</taxon>
        <taxon>Agaricomycotina</taxon>
        <taxon>Agaricomycetes</taxon>
        <taxon>Agaricomycetidae</taxon>
        <taxon>Agaricales</taxon>
        <taxon>Pleurotineae</taxon>
        <taxon>Pleurotaceae</taxon>
        <taxon>Pleurotus</taxon>
    </lineage>
</organism>
<dbReference type="GeneID" id="59380637"/>
<dbReference type="SUPFAM" id="SSF49599">
    <property type="entry name" value="TRAF domain-like"/>
    <property type="match status" value="1"/>
</dbReference>
<feature type="compositionally biased region" description="Basic and acidic residues" evidence="1">
    <location>
        <begin position="356"/>
        <end position="373"/>
    </location>
</feature>
<dbReference type="VEuPathDB" id="FungiDB:PC9H_010819"/>